<dbReference type="PANTHER" id="PTHR13523:SF2">
    <property type="entry name" value="COILED-COIL-HELIX-COILED-COIL-HELIX DOMAIN CONTAINING 2, ISOFORM A-RELATED"/>
    <property type="match status" value="1"/>
</dbReference>
<evidence type="ECO:0000256" key="1">
    <source>
        <dbReference type="SAM" id="MobiDB-lite"/>
    </source>
</evidence>
<gene>
    <name evidence="2" type="ORF">CPAV1605_344</name>
</gene>
<dbReference type="InterPro" id="IPR055304">
    <property type="entry name" value="CHCHD2/10-like"/>
</dbReference>
<evidence type="ECO:0000313" key="2">
    <source>
        <dbReference type="EMBL" id="VVU94619.1"/>
    </source>
</evidence>
<feature type="compositionally biased region" description="Basic residues" evidence="1">
    <location>
        <begin position="1"/>
        <end position="12"/>
    </location>
</feature>
<feature type="region of interest" description="Disordered" evidence="1">
    <location>
        <begin position="1"/>
        <end position="43"/>
    </location>
</feature>
<dbReference type="GO" id="GO:0005634">
    <property type="term" value="C:nucleus"/>
    <property type="evidence" value="ECO:0007669"/>
    <property type="project" value="TreeGrafter"/>
</dbReference>
<protein>
    <recommendedName>
        <fullName evidence="3">CHCH domain-containing protein</fullName>
    </recommendedName>
</protein>
<dbReference type="AlphaFoldDB" id="A0A5E8CJ27"/>
<name>A0A5E8CJ27_9ZZZZ</name>
<reference evidence="2" key="1">
    <citation type="submission" date="2019-09" db="EMBL/GenBank/DDBJ databases">
        <authorList>
            <person name="Needham M D."/>
        </authorList>
    </citation>
    <scope>NUCLEOTIDE SEQUENCE</scope>
</reference>
<dbReference type="GO" id="GO:0005739">
    <property type="term" value="C:mitochondrion"/>
    <property type="evidence" value="ECO:0007669"/>
    <property type="project" value="TreeGrafter"/>
</dbReference>
<proteinExistence type="predicted"/>
<dbReference type="EMBL" id="CABVLZ010000001">
    <property type="protein sequence ID" value="VVU94619.1"/>
    <property type="molecule type" value="Genomic_DNA"/>
</dbReference>
<feature type="compositionally biased region" description="Low complexity" evidence="1">
    <location>
        <begin position="13"/>
        <end position="43"/>
    </location>
</feature>
<evidence type="ECO:0008006" key="3">
    <source>
        <dbReference type="Google" id="ProtNLM"/>
    </source>
</evidence>
<accession>A0A5E8CJ27</accession>
<dbReference type="PANTHER" id="PTHR13523">
    <property type="entry name" value="COILED-COIL-HELIX-COILED-COIL-HELIX DOMAIN CONTAINING 2/NUR77"/>
    <property type="match status" value="1"/>
</dbReference>
<sequence length="122" mass="13062">MRKNKGFSRRSKTSSTPTKPRSNLPQKTNNTPPANVNNNQGSFIGSAGSAIGTGIGFGVGSSIGHAAFDKIFSGSNTTEINQNCEKVIQDFNKCITSAAEFGNDLSTCNQYIEMMKTMNCNK</sequence>
<organism evidence="2">
    <name type="scientific">seawater metagenome</name>
    <dbReference type="NCBI Taxonomy" id="1561972"/>
    <lineage>
        <taxon>unclassified sequences</taxon>
        <taxon>metagenomes</taxon>
        <taxon>ecological metagenomes</taxon>
    </lineage>
</organism>
<dbReference type="GO" id="GO:0007005">
    <property type="term" value="P:mitochondrion organization"/>
    <property type="evidence" value="ECO:0007669"/>
    <property type="project" value="InterPro"/>
</dbReference>